<dbReference type="AlphaFoldDB" id="A0A1F5T5I0"/>
<feature type="transmembrane region" description="Helical" evidence="1">
    <location>
        <begin position="12"/>
        <end position="32"/>
    </location>
</feature>
<sequence>MYRENIAVKSINFIFKDIIFDVLFWPIWWYSIGLAKSFNNMKETVAQGNRELALGIWVKNLFVPMFGQTDWQGRLISFFMRLVQIIIRFVAFLFWIAFAVIVFMFWPLLPVFIVFQILLNFGLFGKLW</sequence>
<proteinExistence type="predicted"/>
<feature type="transmembrane region" description="Helical" evidence="1">
    <location>
        <begin position="78"/>
        <end position="98"/>
    </location>
</feature>
<dbReference type="Proteomes" id="UP000178656">
    <property type="component" value="Unassembled WGS sequence"/>
</dbReference>
<organism evidence="2 3">
    <name type="scientific">Candidatus Falkowbacteria bacterium RIFOXYC2_FULL_48_21</name>
    <dbReference type="NCBI Taxonomy" id="1798005"/>
    <lineage>
        <taxon>Bacteria</taxon>
        <taxon>Candidatus Falkowiibacteriota</taxon>
    </lineage>
</organism>
<name>A0A1F5T5I0_9BACT</name>
<protein>
    <submittedName>
        <fullName evidence="2">Uncharacterized protein</fullName>
    </submittedName>
</protein>
<reference evidence="2 3" key="1">
    <citation type="journal article" date="2016" name="Nat. Commun.">
        <title>Thousands of microbial genomes shed light on interconnected biogeochemical processes in an aquifer system.</title>
        <authorList>
            <person name="Anantharaman K."/>
            <person name="Brown C.T."/>
            <person name="Hug L.A."/>
            <person name="Sharon I."/>
            <person name="Castelle C.J."/>
            <person name="Probst A.J."/>
            <person name="Thomas B.C."/>
            <person name="Singh A."/>
            <person name="Wilkins M.J."/>
            <person name="Karaoz U."/>
            <person name="Brodie E.L."/>
            <person name="Williams K.H."/>
            <person name="Hubbard S.S."/>
            <person name="Banfield J.F."/>
        </authorList>
    </citation>
    <scope>NUCLEOTIDE SEQUENCE [LARGE SCALE GENOMIC DNA]</scope>
</reference>
<evidence type="ECO:0000256" key="1">
    <source>
        <dbReference type="SAM" id="Phobius"/>
    </source>
</evidence>
<dbReference type="EMBL" id="MFGM01000078">
    <property type="protein sequence ID" value="OGF34228.1"/>
    <property type="molecule type" value="Genomic_DNA"/>
</dbReference>
<evidence type="ECO:0000313" key="2">
    <source>
        <dbReference type="EMBL" id="OGF34228.1"/>
    </source>
</evidence>
<keyword evidence="1" id="KW-0812">Transmembrane</keyword>
<evidence type="ECO:0000313" key="3">
    <source>
        <dbReference type="Proteomes" id="UP000178656"/>
    </source>
</evidence>
<gene>
    <name evidence="2" type="ORF">A2482_04715</name>
</gene>
<comment type="caution">
    <text evidence="2">The sequence shown here is derived from an EMBL/GenBank/DDBJ whole genome shotgun (WGS) entry which is preliminary data.</text>
</comment>
<feature type="transmembrane region" description="Helical" evidence="1">
    <location>
        <begin position="104"/>
        <end position="124"/>
    </location>
</feature>
<keyword evidence="1" id="KW-1133">Transmembrane helix</keyword>
<keyword evidence="1" id="KW-0472">Membrane</keyword>
<accession>A0A1F5T5I0</accession>